<evidence type="ECO:0000256" key="4">
    <source>
        <dbReference type="PROSITE-ProRule" id="PRU00169"/>
    </source>
</evidence>
<dbReference type="SUPFAM" id="SSF55874">
    <property type="entry name" value="ATPase domain of HSP90 chaperone/DNA topoisomerase II/histidine kinase"/>
    <property type="match status" value="1"/>
</dbReference>
<feature type="modified residue" description="4-aspartylphosphate" evidence="4">
    <location>
        <position position="617"/>
    </location>
</feature>
<dbReference type="SUPFAM" id="SSF52172">
    <property type="entry name" value="CheY-like"/>
    <property type="match status" value="2"/>
</dbReference>
<dbReference type="InterPro" id="IPR036097">
    <property type="entry name" value="HisK_dim/P_sf"/>
</dbReference>
<sequence>MASLVRTDASSSAGAQPTPALPRVLVVDDDERNLLALSEVLKGLGEIVTAMSGKEALRRLLKDDFAVILLDVFMPGIDGYETAQLIRQREQTSRIPIIFLSAVNKETEHLMRGYAMGAVDYVFKPVDAVVLRSKVGVFVDLYSMRQQVAVQARAEQKLKDERHRADLARLKVERQLRDTMQRQTDILSILPLALYEEELDAQGELVRRFVGGDFERLTGGGAQGEPEAFISRIHPEDAERVRTLFMRGAPGAQLCSYRWIAPDGDVRHFLDQRSVTSGGKRPAGAGATRKWAGTLVDVTEQKRMEAQLVQTGKMDAIGQLTGGIAHDFNNLLASILGGIDILDRRMEFAPAEEKILSLMRHAALQGAELVRRMMTFARKQDLNPVCVELSAVRTTVLGLVEHAVGDAIALMWVCDDDAGEVFADRAQLELSIVNLIINARDAIGGADGLITIRTASCALESGNEHGLPAGDYVRLTIEDTGEGIAPDILDKITEPFFTTKDVGKGTGLGLSMVFGFVRQSGGAMNVRSVVGKGTTVELLLPHAERSAADEPDGSDASHPAPIPFASALLVDDDEGVRSVVREQLVDLGLAVECAEDGPRALALVDKDPSRFDLVITDLSMPGMNGVELIDELAVSCPDARIVLMTGFIDDAVVDRLAPSVLRLRKPVTSGELREALSAKV</sequence>
<keyword evidence="8" id="KW-1185">Reference proteome</keyword>
<evidence type="ECO:0000256" key="3">
    <source>
        <dbReference type="ARBA" id="ARBA00022553"/>
    </source>
</evidence>
<evidence type="ECO:0000313" key="7">
    <source>
        <dbReference type="EMBL" id="MFC4295797.1"/>
    </source>
</evidence>
<evidence type="ECO:0000256" key="2">
    <source>
        <dbReference type="ARBA" id="ARBA00012438"/>
    </source>
</evidence>
<dbReference type="PANTHER" id="PTHR43547:SF2">
    <property type="entry name" value="HYBRID SIGNAL TRANSDUCTION HISTIDINE KINASE C"/>
    <property type="match status" value="1"/>
</dbReference>
<dbReference type="Proteomes" id="UP001595828">
    <property type="component" value="Unassembled WGS sequence"/>
</dbReference>
<proteinExistence type="predicted"/>
<keyword evidence="3 4" id="KW-0597">Phosphoprotein</keyword>
<dbReference type="Pfam" id="PF00072">
    <property type="entry name" value="Response_reg"/>
    <property type="match status" value="2"/>
</dbReference>
<organism evidence="7 8">
    <name type="scientific">Novosphingobium tardum</name>
    <dbReference type="NCBI Taxonomy" id="1538021"/>
    <lineage>
        <taxon>Bacteria</taxon>
        <taxon>Pseudomonadati</taxon>
        <taxon>Pseudomonadota</taxon>
        <taxon>Alphaproteobacteria</taxon>
        <taxon>Sphingomonadales</taxon>
        <taxon>Sphingomonadaceae</taxon>
        <taxon>Novosphingobium</taxon>
    </lineage>
</organism>
<evidence type="ECO:0000313" key="8">
    <source>
        <dbReference type="Proteomes" id="UP001595828"/>
    </source>
</evidence>
<feature type="domain" description="Response regulatory" evidence="6">
    <location>
        <begin position="566"/>
        <end position="680"/>
    </location>
</feature>
<dbReference type="Gene3D" id="3.40.50.2300">
    <property type="match status" value="2"/>
</dbReference>
<dbReference type="EMBL" id="JBHSDR010000006">
    <property type="protein sequence ID" value="MFC4295797.1"/>
    <property type="molecule type" value="Genomic_DNA"/>
</dbReference>
<dbReference type="SUPFAM" id="SSF47384">
    <property type="entry name" value="Homodimeric domain of signal transducing histidine kinase"/>
    <property type="match status" value="1"/>
</dbReference>
<dbReference type="InterPro" id="IPR005467">
    <property type="entry name" value="His_kinase_dom"/>
</dbReference>
<dbReference type="InterPro" id="IPR003661">
    <property type="entry name" value="HisK_dim/P_dom"/>
</dbReference>
<dbReference type="PRINTS" id="PR00344">
    <property type="entry name" value="BCTRLSENSOR"/>
</dbReference>
<accession>A0ABV8RRA1</accession>
<dbReference type="SMART" id="SM00387">
    <property type="entry name" value="HATPase_c"/>
    <property type="match status" value="1"/>
</dbReference>
<dbReference type="CDD" id="cd00082">
    <property type="entry name" value="HisKA"/>
    <property type="match status" value="1"/>
</dbReference>
<dbReference type="CDD" id="cd00156">
    <property type="entry name" value="REC"/>
    <property type="match status" value="1"/>
</dbReference>
<dbReference type="SMART" id="SM00388">
    <property type="entry name" value="HisKA"/>
    <property type="match status" value="1"/>
</dbReference>
<evidence type="ECO:0000259" key="5">
    <source>
        <dbReference type="PROSITE" id="PS50109"/>
    </source>
</evidence>
<dbReference type="InterPro" id="IPR011006">
    <property type="entry name" value="CheY-like_superfamily"/>
</dbReference>
<gene>
    <name evidence="7" type="ORF">ACFO0A_12095</name>
</gene>
<comment type="catalytic activity">
    <reaction evidence="1">
        <text>ATP + protein L-histidine = ADP + protein N-phospho-L-histidine.</text>
        <dbReference type="EC" id="2.7.13.3"/>
    </reaction>
</comment>
<protein>
    <recommendedName>
        <fullName evidence="2">histidine kinase</fullName>
        <ecNumber evidence="2">2.7.13.3</ecNumber>
    </recommendedName>
</protein>
<name>A0ABV8RRA1_9SPHN</name>
<dbReference type="EC" id="2.7.13.3" evidence="2"/>
<feature type="modified residue" description="4-aspartylphosphate" evidence="4">
    <location>
        <position position="71"/>
    </location>
</feature>
<dbReference type="InterPro" id="IPR036890">
    <property type="entry name" value="HATPase_C_sf"/>
</dbReference>
<dbReference type="Gene3D" id="1.10.287.130">
    <property type="match status" value="1"/>
</dbReference>
<dbReference type="PROSITE" id="PS50109">
    <property type="entry name" value="HIS_KIN"/>
    <property type="match status" value="1"/>
</dbReference>
<evidence type="ECO:0000256" key="1">
    <source>
        <dbReference type="ARBA" id="ARBA00000085"/>
    </source>
</evidence>
<dbReference type="Gene3D" id="2.10.70.100">
    <property type="match status" value="1"/>
</dbReference>
<comment type="caution">
    <text evidence="7">The sequence shown here is derived from an EMBL/GenBank/DDBJ whole genome shotgun (WGS) entry which is preliminary data.</text>
</comment>
<dbReference type="InterPro" id="IPR004358">
    <property type="entry name" value="Sig_transdc_His_kin-like_C"/>
</dbReference>
<dbReference type="PANTHER" id="PTHR43547">
    <property type="entry name" value="TWO-COMPONENT HISTIDINE KINASE"/>
    <property type="match status" value="1"/>
</dbReference>
<dbReference type="InterPro" id="IPR001789">
    <property type="entry name" value="Sig_transdc_resp-reg_receiver"/>
</dbReference>
<evidence type="ECO:0000259" key="6">
    <source>
        <dbReference type="PROSITE" id="PS50110"/>
    </source>
</evidence>
<dbReference type="Gene3D" id="3.30.565.10">
    <property type="entry name" value="Histidine kinase-like ATPase, C-terminal domain"/>
    <property type="match status" value="1"/>
</dbReference>
<dbReference type="InterPro" id="IPR003594">
    <property type="entry name" value="HATPase_dom"/>
</dbReference>
<dbReference type="Pfam" id="PF02518">
    <property type="entry name" value="HATPase_c"/>
    <property type="match status" value="1"/>
</dbReference>
<dbReference type="SMART" id="SM00448">
    <property type="entry name" value="REC"/>
    <property type="match status" value="2"/>
</dbReference>
<feature type="domain" description="Response regulatory" evidence="6">
    <location>
        <begin position="23"/>
        <end position="139"/>
    </location>
</feature>
<dbReference type="PROSITE" id="PS50110">
    <property type="entry name" value="RESPONSE_REGULATORY"/>
    <property type="match status" value="2"/>
</dbReference>
<reference evidence="8" key="1">
    <citation type="journal article" date="2019" name="Int. J. Syst. Evol. Microbiol.">
        <title>The Global Catalogue of Microorganisms (GCM) 10K type strain sequencing project: providing services to taxonomists for standard genome sequencing and annotation.</title>
        <authorList>
            <consortium name="The Broad Institute Genomics Platform"/>
            <consortium name="The Broad Institute Genome Sequencing Center for Infectious Disease"/>
            <person name="Wu L."/>
            <person name="Ma J."/>
        </authorList>
    </citation>
    <scope>NUCLEOTIDE SEQUENCE [LARGE SCALE GENOMIC DNA]</scope>
    <source>
        <strain evidence="8">CGMCC 1.12989</strain>
    </source>
</reference>
<dbReference type="RefSeq" id="WP_379539262.1">
    <property type="nucleotide sequence ID" value="NZ_JBHSDR010000006.1"/>
</dbReference>
<feature type="domain" description="Histidine kinase" evidence="5">
    <location>
        <begin position="323"/>
        <end position="544"/>
    </location>
</feature>